<feature type="non-terminal residue" evidence="1">
    <location>
        <position position="339"/>
    </location>
</feature>
<evidence type="ECO:0000313" key="1">
    <source>
        <dbReference type="EMBL" id="CAG8816057.1"/>
    </source>
</evidence>
<organism evidence="1 2">
    <name type="scientific">Racocetra persica</name>
    <dbReference type="NCBI Taxonomy" id="160502"/>
    <lineage>
        <taxon>Eukaryota</taxon>
        <taxon>Fungi</taxon>
        <taxon>Fungi incertae sedis</taxon>
        <taxon>Mucoromycota</taxon>
        <taxon>Glomeromycotina</taxon>
        <taxon>Glomeromycetes</taxon>
        <taxon>Diversisporales</taxon>
        <taxon>Gigasporaceae</taxon>
        <taxon>Racocetra</taxon>
    </lineage>
</organism>
<dbReference type="EMBL" id="CAJVQC010078075">
    <property type="protein sequence ID" value="CAG8816057.1"/>
    <property type="molecule type" value="Genomic_DNA"/>
</dbReference>
<feature type="non-terminal residue" evidence="1">
    <location>
        <position position="1"/>
    </location>
</feature>
<proteinExistence type="predicted"/>
<keyword evidence="2" id="KW-1185">Reference proteome</keyword>
<evidence type="ECO:0000313" key="2">
    <source>
        <dbReference type="Proteomes" id="UP000789920"/>
    </source>
</evidence>
<gene>
    <name evidence="1" type="ORF">RPERSI_LOCUS24367</name>
</gene>
<accession>A0ACA9RY77</accession>
<reference evidence="1" key="1">
    <citation type="submission" date="2021-06" db="EMBL/GenBank/DDBJ databases">
        <authorList>
            <person name="Kallberg Y."/>
            <person name="Tangrot J."/>
            <person name="Rosling A."/>
        </authorList>
    </citation>
    <scope>NUCLEOTIDE SEQUENCE</scope>
    <source>
        <strain evidence="1">MA461A</strain>
    </source>
</reference>
<sequence length="339" mass="40159">GFFGNSVSEIHYHCGLLQIRRNQRSKWRGQNMNSGFEVTITYSGKIKSNSSTRSGSSSLSEESPCHEVTVGHNIIGITPDFQMTSRLERLFTDNYETLSKGLDLVQAMMQQYRDYYKDEAVKKMETLSYGFFINVYDNPSIPLESLPALLMATETNEKVRAIPETEYPSLIYLYERMRIINLSRVHQWWYLFWEDLWRKNQQEIEDLRKYPQDFSPIYRTSLCYRPMIRLELEEFLQKRGLWKNEGRDGFLHSGILNRIYLYLNNVVFGRNSKSKRRNSKGGVVEEMPRTWSIIKGNSIDSNEYTLREKDVKTIKDRMMIMKDLMLRRETKLSKTRPFF</sequence>
<dbReference type="Proteomes" id="UP000789920">
    <property type="component" value="Unassembled WGS sequence"/>
</dbReference>
<protein>
    <submittedName>
        <fullName evidence="1">10326_t:CDS:1</fullName>
    </submittedName>
</protein>
<name>A0ACA9RY77_9GLOM</name>
<comment type="caution">
    <text evidence="1">The sequence shown here is derived from an EMBL/GenBank/DDBJ whole genome shotgun (WGS) entry which is preliminary data.</text>
</comment>